<keyword evidence="6" id="KW-0862">Zinc</keyword>
<dbReference type="EMBL" id="OV170231">
    <property type="protein sequence ID" value="CAH0717116.1"/>
    <property type="molecule type" value="Genomic_DNA"/>
</dbReference>
<dbReference type="Proteomes" id="UP000838878">
    <property type="component" value="Chromosome 11"/>
</dbReference>
<evidence type="ECO:0000256" key="4">
    <source>
        <dbReference type="ARBA" id="ARBA00022737"/>
    </source>
</evidence>
<evidence type="ECO:0000313" key="16">
    <source>
        <dbReference type="Proteomes" id="UP000838878"/>
    </source>
</evidence>
<accession>A0A8J9Y724</accession>
<dbReference type="GO" id="GO:0003700">
    <property type="term" value="F:DNA-binding transcription factor activity"/>
    <property type="evidence" value="ECO:0007669"/>
    <property type="project" value="TreeGrafter"/>
</dbReference>
<feature type="domain" description="C2H2-type" evidence="13">
    <location>
        <begin position="462"/>
        <end position="489"/>
    </location>
</feature>
<dbReference type="Pfam" id="PF13912">
    <property type="entry name" value="zf-C2H2_6"/>
    <property type="match status" value="1"/>
</dbReference>
<dbReference type="Pfam" id="PF12874">
    <property type="entry name" value="zf-met"/>
    <property type="match status" value="1"/>
</dbReference>
<dbReference type="SUPFAM" id="SSF57667">
    <property type="entry name" value="beta-beta-alpha zinc fingers"/>
    <property type="match status" value="6"/>
</dbReference>
<feature type="domain" description="C2H2-type" evidence="13">
    <location>
        <begin position="518"/>
        <end position="545"/>
    </location>
</feature>
<feature type="domain" description="C2H2-type" evidence="13">
    <location>
        <begin position="434"/>
        <end position="461"/>
    </location>
</feature>
<evidence type="ECO:0000256" key="1">
    <source>
        <dbReference type="ARBA" id="ARBA00004123"/>
    </source>
</evidence>
<dbReference type="InterPro" id="IPR050589">
    <property type="entry name" value="Ikaros_C2H2-ZF"/>
</dbReference>
<dbReference type="InterPro" id="IPR036236">
    <property type="entry name" value="Znf_C2H2_sf"/>
</dbReference>
<dbReference type="PROSITE" id="PS51915">
    <property type="entry name" value="ZAD"/>
    <property type="match status" value="1"/>
</dbReference>
<keyword evidence="8" id="KW-0238">DNA-binding</keyword>
<dbReference type="Pfam" id="PF00096">
    <property type="entry name" value="zf-C2H2"/>
    <property type="match status" value="6"/>
</dbReference>
<dbReference type="FunFam" id="3.30.160.60:FF:000624">
    <property type="entry name" value="zinc finger protein 697"/>
    <property type="match status" value="1"/>
</dbReference>
<comment type="subcellular location">
    <subcellularLocation>
        <location evidence="1">Nucleus</location>
    </subcellularLocation>
</comment>
<comment type="similarity">
    <text evidence="2">Belongs to the krueppel C2H2-type zinc-finger protein family.</text>
</comment>
<dbReference type="GO" id="GO:0005634">
    <property type="term" value="C:nucleus"/>
    <property type="evidence" value="ECO:0007669"/>
    <property type="project" value="UniProtKB-SubCell"/>
</dbReference>
<dbReference type="PANTHER" id="PTHR24404:SF114">
    <property type="entry name" value="KLUMPFUSS, ISOFORM B-RELATED"/>
    <property type="match status" value="1"/>
</dbReference>
<evidence type="ECO:0000256" key="5">
    <source>
        <dbReference type="ARBA" id="ARBA00022771"/>
    </source>
</evidence>
<keyword evidence="3" id="KW-0479">Metal-binding</keyword>
<organism evidence="15 16">
    <name type="scientific">Brenthis ino</name>
    <name type="common">lesser marbled fritillary</name>
    <dbReference type="NCBI Taxonomy" id="405034"/>
    <lineage>
        <taxon>Eukaryota</taxon>
        <taxon>Metazoa</taxon>
        <taxon>Ecdysozoa</taxon>
        <taxon>Arthropoda</taxon>
        <taxon>Hexapoda</taxon>
        <taxon>Insecta</taxon>
        <taxon>Pterygota</taxon>
        <taxon>Neoptera</taxon>
        <taxon>Endopterygota</taxon>
        <taxon>Lepidoptera</taxon>
        <taxon>Glossata</taxon>
        <taxon>Ditrysia</taxon>
        <taxon>Papilionoidea</taxon>
        <taxon>Nymphalidae</taxon>
        <taxon>Heliconiinae</taxon>
        <taxon>Argynnini</taxon>
        <taxon>Brenthis</taxon>
    </lineage>
</organism>
<feature type="domain" description="C2H2-type" evidence="13">
    <location>
        <begin position="378"/>
        <end position="405"/>
    </location>
</feature>
<feature type="domain" description="ZAD" evidence="14">
    <location>
        <begin position="1"/>
        <end position="58"/>
    </location>
</feature>
<dbReference type="SMART" id="SM00355">
    <property type="entry name" value="ZnF_C2H2"/>
    <property type="match status" value="12"/>
</dbReference>
<dbReference type="FunFam" id="3.30.160.60:FF:000446">
    <property type="entry name" value="Zinc finger protein"/>
    <property type="match status" value="1"/>
</dbReference>
<dbReference type="PROSITE" id="PS00028">
    <property type="entry name" value="ZINC_FINGER_C2H2_1"/>
    <property type="match status" value="11"/>
</dbReference>
<dbReference type="InterPro" id="IPR013087">
    <property type="entry name" value="Znf_C2H2_type"/>
</dbReference>
<dbReference type="FunFam" id="3.30.160.60:FF:002169">
    <property type="entry name" value="Zgc:174573"/>
    <property type="match status" value="1"/>
</dbReference>
<evidence type="ECO:0000256" key="11">
    <source>
        <dbReference type="PROSITE-ProRule" id="PRU00042"/>
    </source>
</evidence>
<feature type="domain" description="C2H2-type" evidence="13">
    <location>
        <begin position="350"/>
        <end position="377"/>
    </location>
</feature>
<protein>
    <submittedName>
        <fullName evidence="15">Uncharacterized protein</fullName>
    </submittedName>
</protein>
<dbReference type="AlphaFoldDB" id="A0A8J9Y724"/>
<dbReference type="FunFam" id="3.30.160.60:FF:001119">
    <property type="entry name" value="zinc finger protein 408"/>
    <property type="match status" value="1"/>
</dbReference>
<sequence>MDADDRTLLEVLSFITSTDITISDKYPKQVCNDCFITMCKADEFKKRCLQSENLLKSELFHTTFQDLTKHEPLTNFDTLKSKSIIENQEHGLFNFLNNQSKEEEINSDNMSDMNYRYDGLRAIKEEHDDFLQDDMDDLAESIVIESKNVPNTKIDSSFSKICGCEFVCADQCKLETHMRECKHLVNKCDVTEENGLTHFEKELTDEKNEFFCPVCGERFEYRSIYTLHLNTHKKKVKVKDKKIKKNQDKKDILQIALTCSECKEECPDMHSLKKHLNKHKTDGDTEDMQKYQCSMCMRQFTRKFSLIAHFKKHEDKARKIFTCKACKREFQHQAHLDNHIVLVHSKDKGFTCNKCNKSFTTQDCLDHHVEGHKLPKKHQCTVCNKTFTMLSTLTEHMRTHTGEKPFLCSICGKGFSQKNNLAQHMRRHQGLKPFKCEHCERRFVSKGELEAHNRKHSGAHPFVCDECGNSFTTSSSLTKHRRIHSGERPYACDLCSMRFAALGTLKNHRRTHTGEKPYQCSHCEKAFIQRNDLVSHIRCHTGERPYICTYCGQGFRKASALKVHLKIHGKDTTVI</sequence>
<feature type="non-terminal residue" evidence="15">
    <location>
        <position position="575"/>
    </location>
</feature>
<keyword evidence="5 11" id="KW-0863">Zinc-finger</keyword>
<evidence type="ECO:0000256" key="3">
    <source>
        <dbReference type="ARBA" id="ARBA00022723"/>
    </source>
</evidence>
<keyword evidence="16" id="KW-1185">Reference proteome</keyword>
<dbReference type="InterPro" id="IPR012934">
    <property type="entry name" value="Znf_AD"/>
</dbReference>
<feature type="domain" description="C2H2-type" evidence="13">
    <location>
        <begin position="321"/>
        <end position="349"/>
    </location>
</feature>
<feature type="domain" description="C2H2-type" evidence="13">
    <location>
        <begin position="210"/>
        <end position="237"/>
    </location>
</feature>
<evidence type="ECO:0000256" key="10">
    <source>
        <dbReference type="ARBA" id="ARBA00023242"/>
    </source>
</evidence>
<feature type="domain" description="C2H2-type" evidence="13">
    <location>
        <begin position="546"/>
        <end position="573"/>
    </location>
</feature>
<evidence type="ECO:0000259" key="13">
    <source>
        <dbReference type="PROSITE" id="PS50157"/>
    </source>
</evidence>
<dbReference type="Gene3D" id="3.30.160.60">
    <property type="entry name" value="Classic Zinc Finger"/>
    <property type="match status" value="9"/>
</dbReference>
<dbReference type="PANTHER" id="PTHR24404">
    <property type="entry name" value="ZINC FINGER PROTEIN"/>
    <property type="match status" value="1"/>
</dbReference>
<feature type="domain" description="C2H2-type" evidence="13">
    <location>
        <begin position="291"/>
        <end position="318"/>
    </location>
</feature>
<evidence type="ECO:0000256" key="7">
    <source>
        <dbReference type="ARBA" id="ARBA00023015"/>
    </source>
</evidence>
<dbReference type="Pfam" id="PF07776">
    <property type="entry name" value="zf-AD"/>
    <property type="match status" value="1"/>
</dbReference>
<feature type="domain" description="C2H2-type" evidence="13">
    <location>
        <begin position="406"/>
        <end position="433"/>
    </location>
</feature>
<dbReference type="PROSITE" id="PS50157">
    <property type="entry name" value="ZINC_FINGER_C2H2_2"/>
    <property type="match status" value="11"/>
</dbReference>
<feature type="domain" description="C2H2-type" evidence="13">
    <location>
        <begin position="490"/>
        <end position="517"/>
    </location>
</feature>
<dbReference type="FunFam" id="3.30.160.60:FF:002452">
    <property type="entry name" value="zinc finger protein 142 isoform X4"/>
    <property type="match status" value="1"/>
</dbReference>
<keyword evidence="10" id="KW-0539">Nucleus</keyword>
<dbReference type="OrthoDB" id="9439903at2759"/>
<evidence type="ECO:0000256" key="8">
    <source>
        <dbReference type="ARBA" id="ARBA00023125"/>
    </source>
</evidence>
<dbReference type="GO" id="GO:0008270">
    <property type="term" value="F:zinc ion binding"/>
    <property type="evidence" value="ECO:0007669"/>
    <property type="project" value="UniProtKB-KW"/>
</dbReference>
<comment type="caution">
    <text evidence="12">Lacks conserved residue(s) required for the propagation of feature annotation.</text>
</comment>
<proteinExistence type="inferred from homology"/>
<keyword evidence="4" id="KW-0677">Repeat</keyword>
<evidence type="ECO:0000256" key="12">
    <source>
        <dbReference type="PROSITE-ProRule" id="PRU01263"/>
    </source>
</evidence>
<dbReference type="GO" id="GO:0000978">
    <property type="term" value="F:RNA polymerase II cis-regulatory region sequence-specific DNA binding"/>
    <property type="evidence" value="ECO:0007669"/>
    <property type="project" value="TreeGrafter"/>
</dbReference>
<keyword evidence="7" id="KW-0805">Transcription regulation</keyword>
<dbReference type="SUPFAM" id="SSF57716">
    <property type="entry name" value="Glucocorticoid receptor-like (DNA-binding domain)"/>
    <property type="match status" value="1"/>
</dbReference>
<reference evidence="15" key="1">
    <citation type="submission" date="2021-12" db="EMBL/GenBank/DDBJ databases">
        <authorList>
            <person name="Martin H S."/>
        </authorList>
    </citation>
    <scope>NUCLEOTIDE SEQUENCE</scope>
</reference>
<dbReference type="FunFam" id="3.30.160.60:FF:000761">
    <property type="entry name" value="Zinc finger protein 449"/>
    <property type="match status" value="1"/>
</dbReference>
<dbReference type="FunFam" id="3.30.160.60:FF:000557">
    <property type="entry name" value="zinc finger and SCAN domain-containing protein 29"/>
    <property type="match status" value="1"/>
</dbReference>
<gene>
    <name evidence="15" type="ORF">BINO364_LOCUS3757</name>
</gene>
<keyword evidence="9" id="KW-0804">Transcription</keyword>
<evidence type="ECO:0000259" key="14">
    <source>
        <dbReference type="PROSITE" id="PS51915"/>
    </source>
</evidence>
<evidence type="ECO:0000313" key="15">
    <source>
        <dbReference type="EMBL" id="CAH0717116.1"/>
    </source>
</evidence>
<evidence type="ECO:0000256" key="9">
    <source>
        <dbReference type="ARBA" id="ARBA00023163"/>
    </source>
</evidence>
<evidence type="ECO:0000256" key="6">
    <source>
        <dbReference type="ARBA" id="ARBA00022833"/>
    </source>
</evidence>
<evidence type="ECO:0000256" key="2">
    <source>
        <dbReference type="ARBA" id="ARBA00006991"/>
    </source>
</evidence>
<dbReference type="GO" id="GO:0006357">
    <property type="term" value="P:regulation of transcription by RNA polymerase II"/>
    <property type="evidence" value="ECO:0007669"/>
    <property type="project" value="TreeGrafter"/>
</dbReference>
<name>A0A8J9Y724_9NEOP</name>